<evidence type="ECO:0000256" key="5">
    <source>
        <dbReference type="ARBA" id="ARBA00023014"/>
    </source>
</evidence>
<dbReference type="PANTHER" id="PTHR13184">
    <property type="entry name" value="37S RIBOSOMAL PROTEIN S22"/>
    <property type="match status" value="1"/>
</dbReference>
<dbReference type="PANTHER" id="PTHR13184:SF5">
    <property type="entry name" value="METHYLTRANSFERASE-LIKE PROTEIN 17, MITOCHONDRIAL"/>
    <property type="match status" value="1"/>
</dbReference>
<comment type="function">
    <text evidence="7">Mitochondrial ribosome (mitoribosome) assembly factor. Binds at the interface of the head and body domains of the mitochondrial small ribosomal subunit (mt-SSU), occluding the mRNA channel and preventing compaction of the head domain towards the body. Probable inactive methyltransferase: retains the characteristic folding and ability to bind S-adenosyl-L-methionine, but it probably lost its methyltransferase activity.</text>
</comment>
<gene>
    <name evidence="9" type="ORF">XYLVIOL_LOCUS543</name>
</gene>
<evidence type="ECO:0000256" key="3">
    <source>
        <dbReference type="ARBA" id="ARBA00022946"/>
    </source>
</evidence>
<organism evidence="9 10">
    <name type="scientific">Xylocopa violacea</name>
    <name type="common">Violet carpenter bee</name>
    <name type="synonym">Apis violacea</name>
    <dbReference type="NCBI Taxonomy" id="135666"/>
    <lineage>
        <taxon>Eukaryota</taxon>
        <taxon>Metazoa</taxon>
        <taxon>Ecdysozoa</taxon>
        <taxon>Arthropoda</taxon>
        <taxon>Hexapoda</taxon>
        <taxon>Insecta</taxon>
        <taxon>Pterygota</taxon>
        <taxon>Neoptera</taxon>
        <taxon>Endopterygota</taxon>
        <taxon>Hymenoptera</taxon>
        <taxon>Apocrita</taxon>
        <taxon>Aculeata</taxon>
        <taxon>Apoidea</taxon>
        <taxon>Anthophila</taxon>
        <taxon>Apidae</taxon>
        <taxon>Xylocopa</taxon>
        <taxon>Xylocopa</taxon>
    </lineage>
</organism>
<feature type="region of interest" description="Disordered" evidence="8">
    <location>
        <begin position="438"/>
        <end position="523"/>
    </location>
</feature>
<evidence type="ECO:0000256" key="7">
    <source>
        <dbReference type="ARBA" id="ARBA00045681"/>
    </source>
</evidence>
<dbReference type="InterPro" id="IPR015324">
    <property type="entry name" value="Ribosomal_Rsm22-like"/>
</dbReference>
<dbReference type="Gene3D" id="3.40.50.150">
    <property type="entry name" value="Vaccinia Virus protein VP39"/>
    <property type="match status" value="1"/>
</dbReference>
<dbReference type="SUPFAM" id="SSF53335">
    <property type="entry name" value="S-adenosyl-L-methionine-dependent methyltransferases"/>
    <property type="match status" value="1"/>
</dbReference>
<keyword evidence="5" id="KW-0411">Iron-sulfur</keyword>
<name>A0ABP1MZQ6_XYLVO</name>
<evidence type="ECO:0000256" key="2">
    <source>
        <dbReference type="ARBA" id="ARBA00022723"/>
    </source>
</evidence>
<comment type="caution">
    <text evidence="9">The sequence shown here is derived from an EMBL/GenBank/DDBJ whole genome shotgun (WGS) entry which is preliminary data.</text>
</comment>
<keyword evidence="10" id="KW-1185">Reference proteome</keyword>
<keyword evidence="4" id="KW-0408">Iron</keyword>
<reference evidence="9 10" key="1">
    <citation type="submission" date="2024-08" db="EMBL/GenBank/DDBJ databases">
        <authorList>
            <person name="Will J Nash"/>
            <person name="Angela Man"/>
            <person name="Seanna McTaggart"/>
            <person name="Kendall Baker"/>
            <person name="Tom Barker"/>
            <person name="Leah Catchpole"/>
            <person name="Alex Durrant"/>
            <person name="Karim Gharbi"/>
            <person name="Naomi Irish"/>
            <person name="Gemy Kaithakottil"/>
            <person name="Debby Ku"/>
            <person name="Aaliyah Providence"/>
            <person name="Felix Shaw"/>
            <person name="David Swarbreck"/>
            <person name="Chris Watkins"/>
            <person name="Ann M. McCartney"/>
            <person name="Giulio Formenti"/>
            <person name="Alice Mouton"/>
            <person name="Noel Vella"/>
            <person name="Bjorn M von Reumont"/>
            <person name="Adriana Vella"/>
            <person name="Wilfried Haerty"/>
        </authorList>
    </citation>
    <scope>NUCLEOTIDE SEQUENCE [LARGE SCALE GENOMIC DNA]</scope>
</reference>
<accession>A0ABP1MZQ6</accession>
<dbReference type="InterPro" id="IPR029063">
    <property type="entry name" value="SAM-dependent_MTases_sf"/>
</dbReference>
<dbReference type="InterPro" id="IPR052571">
    <property type="entry name" value="Mt_RNA_Methyltransferase"/>
</dbReference>
<feature type="compositionally biased region" description="Basic and acidic residues" evidence="8">
    <location>
        <begin position="438"/>
        <end position="512"/>
    </location>
</feature>
<proteinExistence type="predicted"/>
<dbReference type="Proteomes" id="UP001642520">
    <property type="component" value="Unassembled WGS sequence"/>
</dbReference>
<keyword evidence="3" id="KW-0809">Transit peptide</keyword>
<protein>
    <recommendedName>
        <fullName evidence="11">Methyltransferase-like protein 17, mitochondrial</fullName>
    </recommendedName>
</protein>
<evidence type="ECO:0008006" key="11">
    <source>
        <dbReference type="Google" id="ProtNLM"/>
    </source>
</evidence>
<evidence type="ECO:0000256" key="4">
    <source>
        <dbReference type="ARBA" id="ARBA00023004"/>
    </source>
</evidence>
<evidence type="ECO:0000256" key="8">
    <source>
        <dbReference type="SAM" id="MobiDB-lite"/>
    </source>
</evidence>
<evidence type="ECO:0000256" key="1">
    <source>
        <dbReference type="ARBA" id="ARBA00004173"/>
    </source>
</evidence>
<evidence type="ECO:0000256" key="6">
    <source>
        <dbReference type="ARBA" id="ARBA00023128"/>
    </source>
</evidence>
<keyword evidence="2" id="KW-0479">Metal-binding</keyword>
<evidence type="ECO:0000313" key="9">
    <source>
        <dbReference type="EMBL" id="CAL7933606.1"/>
    </source>
</evidence>
<evidence type="ECO:0000313" key="10">
    <source>
        <dbReference type="Proteomes" id="UP001642520"/>
    </source>
</evidence>
<keyword evidence="6" id="KW-0496">Mitochondrion</keyword>
<feature type="compositionally biased region" description="Acidic residues" evidence="8">
    <location>
        <begin position="513"/>
        <end position="523"/>
    </location>
</feature>
<dbReference type="Pfam" id="PF09243">
    <property type="entry name" value="Rsm22"/>
    <property type="match status" value="1"/>
</dbReference>
<sequence>MSTRLTFMRCKQIRWYSTKKKMKIVDTVDRLISNNELKHRHHPGVTKPKFIEQPNWLENTVRIILRENTVSSNIIHLSGQKLAAHLHNRHPPPEKEDIYLKMQEVRSKLQIDDIENINNNDLFKIPEAKLLLQNSVYNWAPIQYDTYTSLAYLVSRSVPEYSVLYKIFNEIVDRDKNFIPKTLFDYGSGIGTVMWAASQFWVNSIKEYFCVDISKNINELSEYIIKNAKPQINSKYIFYRQFFPASPIPTYDIVVSAYSLLELPHQESRLKTILKLWRKTERYLIIVEHGTGAGFRIINEARDFILDYQKYRDKPHLFSPCPHDLQCPRYQTDKTPCNFEVSYLTLPIGQTSTYKRERYSYVVFKKGDECLENDCKWPRIVRPVLKRSKHVICRLCTSSGELTEQIFTTWKNGKNTYRCARCSEWGDRLPFEIIETKETEGIETKETEGIEEKETEGIEEKETEGIEEKETEGIEEKETEGIEEKETEGIEEKETEGIEEKETEGIEEKETEGIEETETEDPM</sequence>
<comment type="subcellular location">
    <subcellularLocation>
        <location evidence="1">Mitochondrion</location>
    </subcellularLocation>
</comment>
<dbReference type="EMBL" id="CAXAJV020001281">
    <property type="protein sequence ID" value="CAL7933606.1"/>
    <property type="molecule type" value="Genomic_DNA"/>
</dbReference>